<evidence type="ECO:0000313" key="3">
    <source>
        <dbReference type="EMBL" id="MPM63150.1"/>
    </source>
</evidence>
<accession>A0A645BCG4</accession>
<reference evidence="3" key="1">
    <citation type="submission" date="2019-08" db="EMBL/GenBank/DDBJ databases">
        <authorList>
            <person name="Kucharzyk K."/>
            <person name="Murdoch R.W."/>
            <person name="Higgins S."/>
            <person name="Loffler F."/>
        </authorList>
    </citation>
    <scope>NUCLEOTIDE SEQUENCE</scope>
</reference>
<evidence type="ECO:0000259" key="2">
    <source>
        <dbReference type="Pfam" id="PF01261"/>
    </source>
</evidence>
<dbReference type="InterPro" id="IPR013022">
    <property type="entry name" value="Xyl_isomerase-like_TIM-brl"/>
</dbReference>
<name>A0A645BCG4_9ZZZZ</name>
<dbReference type="SUPFAM" id="SSF51658">
    <property type="entry name" value="Xylose isomerase-like"/>
    <property type="match status" value="1"/>
</dbReference>
<dbReference type="PROSITE" id="PS51257">
    <property type="entry name" value="PROKAR_LIPOPROTEIN"/>
    <property type="match status" value="1"/>
</dbReference>
<feature type="domain" description="Xylose isomerase-like TIM barrel" evidence="2">
    <location>
        <begin position="46"/>
        <end position="281"/>
    </location>
</feature>
<dbReference type="Pfam" id="PF01261">
    <property type="entry name" value="AP_endonuc_2"/>
    <property type="match status" value="1"/>
</dbReference>
<dbReference type="PANTHER" id="PTHR43489">
    <property type="entry name" value="ISOMERASE"/>
    <property type="match status" value="1"/>
</dbReference>
<dbReference type="Gene3D" id="3.20.20.150">
    <property type="entry name" value="Divalent-metal-dependent TIM barrel enzymes"/>
    <property type="match status" value="1"/>
</dbReference>
<dbReference type="InterPro" id="IPR036237">
    <property type="entry name" value="Xyl_isomerase-like_sf"/>
</dbReference>
<dbReference type="EMBL" id="VSSQ01019247">
    <property type="protein sequence ID" value="MPM63150.1"/>
    <property type="molecule type" value="Genomic_DNA"/>
</dbReference>
<protein>
    <recommendedName>
        <fullName evidence="2">Xylose isomerase-like TIM barrel domain-containing protein</fullName>
    </recommendedName>
</protein>
<sequence length="289" mass="32821">MKHMKHIKHCFYVALLPVFFSACNVVKSELKPTQIGICTNLANGEKMQQYGYTYVEEGVSRFLAPTKPEEEFEIILNELANSPLPVKACNSFIPGNLKSVGNEAAHHDILTFAETAFRRAQRAGVEIIVFGSGGSRSIPEGFPRRKGRAQFIELGKKMALIAQKFNIIIVLEPLNTTECNFINSVSEGGEIVKEINHRHFMLLADLYHMKMENESPDTLVKYGKLIRHVHIAEKQDRAVPGTYDEDFRPYFNALKKMGYRGKISIEARWIDFDTQIPTAMETIKRQLNN</sequence>
<dbReference type="GO" id="GO:0016853">
    <property type="term" value="F:isomerase activity"/>
    <property type="evidence" value="ECO:0007669"/>
    <property type="project" value="UniProtKB-KW"/>
</dbReference>
<comment type="caution">
    <text evidence="3">The sequence shown here is derived from an EMBL/GenBank/DDBJ whole genome shotgun (WGS) entry which is preliminary data.</text>
</comment>
<keyword evidence="1" id="KW-0413">Isomerase</keyword>
<dbReference type="AlphaFoldDB" id="A0A645BCG4"/>
<proteinExistence type="predicted"/>
<organism evidence="3">
    <name type="scientific">bioreactor metagenome</name>
    <dbReference type="NCBI Taxonomy" id="1076179"/>
    <lineage>
        <taxon>unclassified sequences</taxon>
        <taxon>metagenomes</taxon>
        <taxon>ecological metagenomes</taxon>
    </lineage>
</organism>
<gene>
    <name evidence="3" type="ORF">SDC9_110030</name>
</gene>
<dbReference type="PANTHER" id="PTHR43489:SF7">
    <property type="entry name" value="3-DEHYDRO-D-GULOSIDE 4-EPIMERASE-RELATED"/>
    <property type="match status" value="1"/>
</dbReference>
<evidence type="ECO:0000256" key="1">
    <source>
        <dbReference type="ARBA" id="ARBA00023235"/>
    </source>
</evidence>
<dbReference type="InterPro" id="IPR050417">
    <property type="entry name" value="Sugar_Epim/Isomerase"/>
</dbReference>